<name>A0A2P7ECW3_9SYNE</name>
<dbReference type="Proteomes" id="UP000240206">
    <property type="component" value="Unassembled WGS sequence"/>
</dbReference>
<dbReference type="RefSeq" id="WP_106500469.1">
    <property type="nucleotide sequence ID" value="NZ_PXVC01000052.1"/>
</dbReference>
<proteinExistence type="predicted"/>
<gene>
    <name evidence="1" type="ORF">C7K08_09885</name>
</gene>
<dbReference type="AlphaFoldDB" id="A0A2P7ECW3"/>
<evidence type="ECO:0000313" key="2">
    <source>
        <dbReference type="Proteomes" id="UP000240206"/>
    </source>
</evidence>
<dbReference type="EMBL" id="PXVC01000052">
    <property type="protein sequence ID" value="PSI01061.1"/>
    <property type="molecule type" value="Genomic_DNA"/>
</dbReference>
<comment type="caution">
    <text evidence="1">The sequence shown here is derived from an EMBL/GenBank/DDBJ whole genome shotgun (WGS) entry which is preliminary data.</text>
</comment>
<organism evidence="1 2">
    <name type="scientific">Synechococcus lacustris str. Tous</name>
    <dbReference type="NCBI Taxonomy" id="1910958"/>
    <lineage>
        <taxon>Bacteria</taxon>
        <taxon>Bacillati</taxon>
        <taxon>Cyanobacteriota</taxon>
        <taxon>Cyanophyceae</taxon>
        <taxon>Synechococcales</taxon>
        <taxon>Synechococcaceae</taxon>
        <taxon>Synechococcus</taxon>
    </lineage>
</organism>
<keyword evidence="2" id="KW-1185">Reference proteome</keyword>
<sequence>MSYYVNETIYDEGVHIAQHCKGSALNIQTNLDQAQQQSVSRSLKASNSSKIHEAEAYELEDKPEEVIKYIKRYCF</sequence>
<protein>
    <submittedName>
        <fullName evidence="1">Uncharacterized protein</fullName>
    </submittedName>
</protein>
<reference evidence="2" key="1">
    <citation type="submission" date="2018-03" db="EMBL/GenBank/DDBJ databases">
        <title>Ecological and genomic features of two cosmopolitan and abundant freshwater picocyanobacteria.</title>
        <authorList>
            <person name="Cabello-Yeves P.J."/>
            <person name="Picazo A."/>
            <person name="Camacho A."/>
            <person name="Callieri C."/>
            <person name="Rosselli R."/>
            <person name="Roda-Garcia J."/>
            <person name="Coutinho F.H."/>
            <person name="Rodriguez-Valera F."/>
        </authorList>
    </citation>
    <scope>NUCLEOTIDE SEQUENCE [LARGE SCALE GENOMIC DNA]</scope>
    <source>
        <strain evidence="2">Tous</strain>
    </source>
</reference>
<accession>A0A2P7ECW3</accession>
<evidence type="ECO:0000313" key="1">
    <source>
        <dbReference type="EMBL" id="PSI01061.1"/>
    </source>
</evidence>